<dbReference type="PANTHER" id="PTHR39335">
    <property type="entry name" value="BLL4220 PROTEIN"/>
    <property type="match status" value="1"/>
</dbReference>
<gene>
    <name evidence="3" type="ORF">C7B45_09710</name>
</gene>
<protein>
    <recommendedName>
        <fullName evidence="5">Lipoprotein</fullName>
    </recommendedName>
</protein>
<evidence type="ECO:0000256" key="1">
    <source>
        <dbReference type="SAM" id="MobiDB-lite"/>
    </source>
</evidence>
<dbReference type="EMBL" id="PXYV01000028">
    <property type="protein sequence ID" value="PSR21748.1"/>
    <property type="molecule type" value="Genomic_DNA"/>
</dbReference>
<evidence type="ECO:0008006" key="5">
    <source>
        <dbReference type="Google" id="ProtNLM"/>
    </source>
</evidence>
<keyword evidence="2" id="KW-0732">Signal</keyword>
<dbReference type="AlphaFoldDB" id="A0A2T2WHN4"/>
<dbReference type="PANTHER" id="PTHR39335:SF1">
    <property type="entry name" value="BLL4220 PROTEIN"/>
    <property type="match status" value="1"/>
</dbReference>
<organism evidence="3 4">
    <name type="scientific">Sulfobacillus acidophilus</name>
    <dbReference type="NCBI Taxonomy" id="53633"/>
    <lineage>
        <taxon>Bacteria</taxon>
        <taxon>Bacillati</taxon>
        <taxon>Bacillota</taxon>
        <taxon>Clostridia</taxon>
        <taxon>Eubacteriales</taxon>
        <taxon>Clostridiales Family XVII. Incertae Sedis</taxon>
        <taxon>Sulfobacillus</taxon>
    </lineage>
</organism>
<dbReference type="Proteomes" id="UP000241848">
    <property type="component" value="Unassembled WGS sequence"/>
</dbReference>
<dbReference type="InterPro" id="IPR005297">
    <property type="entry name" value="Lipoprotein_repeat"/>
</dbReference>
<evidence type="ECO:0000256" key="2">
    <source>
        <dbReference type="SAM" id="SignalP"/>
    </source>
</evidence>
<feature type="chain" id="PRO_5015412021" description="Lipoprotein" evidence="2">
    <location>
        <begin position="26"/>
        <end position="181"/>
    </location>
</feature>
<feature type="compositionally biased region" description="Basic residues" evidence="1">
    <location>
        <begin position="147"/>
        <end position="164"/>
    </location>
</feature>
<name>A0A2T2WHN4_9FIRM</name>
<comment type="caution">
    <text evidence="3">The sequence shown here is derived from an EMBL/GenBank/DDBJ whole genome shotgun (WGS) entry which is preliminary data.</text>
</comment>
<evidence type="ECO:0000313" key="4">
    <source>
        <dbReference type="Proteomes" id="UP000241848"/>
    </source>
</evidence>
<evidence type="ECO:0000313" key="3">
    <source>
        <dbReference type="EMBL" id="PSR21748.1"/>
    </source>
</evidence>
<sequence length="181" mass="19153">MEKNRIFARLATPVLMLGVGSMALAAAAPAAKVHPPAVRVATILVTGKKTRVLESSKGYTLYYFTKSTATKNACTGACARIWLAYKAASIPKIKGLAGKFSLLKGQLEYQGHPLYTYTGDKGPGESHGEGFFKEWYVATPSLRIKATVRAKGPTKKSTTKKSTTKKSTTGSGSSGSSGSGW</sequence>
<feature type="signal peptide" evidence="2">
    <location>
        <begin position="1"/>
        <end position="25"/>
    </location>
</feature>
<proteinExistence type="predicted"/>
<feature type="region of interest" description="Disordered" evidence="1">
    <location>
        <begin position="147"/>
        <end position="181"/>
    </location>
</feature>
<dbReference type="GO" id="GO:0043448">
    <property type="term" value="P:alkane catabolic process"/>
    <property type="evidence" value="ECO:0007669"/>
    <property type="project" value="TreeGrafter"/>
</dbReference>
<dbReference type="Pfam" id="PF03640">
    <property type="entry name" value="Lipoprotein_15"/>
    <property type="match status" value="1"/>
</dbReference>
<accession>A0A2T2WHN4</accession>
<feature type="compositionally biased region" description="Gly residues" evidence="1">
    <location>
        <begin position="172"/>
        <end position="181"/>
    </location>
</feature>
<reference evidence="3 4" key="1">
    <citation type="journal article" date="2014" name="BMC Genomics">
        <title>Comparison of environmental and isolate Sulfobacillus genomes reveals diverse carbon, sulfur, nitrogen, and hydrogen metabolisms.</title>
        <authorList>
            <person name="Justice N.B."/>
            <person name="Norman A."/>
            <person name="Brown C.T."/>
            <person name="Singh A."/>
            <person name="Thomas B.C."/>
            <person name="Banfield J.F."/>
        </authorList>
    </citation>
    <scope>NUCLEOTIDE SEQUENCE [LARGE SCALE GENOMIC DNA]</scope>
    <source>
        <strain evidence="3">AMDSBA3</strain>
    </source>
</reference>